<dbReference type="Proteomes" id="UP000000370">
    <property type="component" value="Chromosome"/>
</dbReference>
<feature type="domain" description="GH10" evidence="11">
    <location>
        <begin position="385"/>
        <end position="723"/>
    </location>
</feature>
<evidence type="ECO:0000256" key="1">
    <source>
        <dbReference type="ARBA" id="ARBA00007495"/>
    </source>
</evidence>
<name>A9KL60_LACP7</name>
<dbReference type="EC" id="3.2.1.8" evidence="8"/>
<dbReference type="Gene3D" id="2.60.40.1080">
    <property type="match status" value="1"/>
</dbReference>
<feature type="signal peptide" evidence="10">
    <location>
        <begin position="1"/>
        <end position="33"/>
    </location>
</feature>
<keyword evidence="6 8" id="KW-0326">Glycosidase</keyword>
<feature type="domain" description="GH10" evidence="11">
    <location>
        <begin position="738"/>
        <end position="1084"/>
    </location>
</feature>
<dbReference type="SUPFAM" id="SSF49785">
    <property type="entry name" value="Galactose-binding domain-like"/>
    <property type="match status" value="1"/>
</dbReference>
<dbReference type="InterPro" id="IPR017853">
    <property type="entry name" value="GH"/>
</dbReference>
<organism evidence="12 13">
    <name type="scientific">Lachnoclostridium phytofermentans (strain ATCC 700394 / DSM 18823 / ISDg)</name>
    <name type="common">Clostridium phytofermentans</name>
    <dbReference type="NCBI Taxonomy" id="357809"/>
    <lineage>
        <taxon>Bacteria</taxon>
        <taxon>Bacillati</taxon>
        <taxon>Bacillota</taxon>
        <taxon>Clostridia</taxon>
        <taxon>Lachnospirales</taxon>
        <taxon>Lachnospiraceae</taxon>
    </lineage>
</organism>
<reference evidence="13" key="1">
    <citation type="submission" date="2007-11" db="EMBL/GenBank/DDBJ databases">
        <title>Complete genome sequence of Clostridium phytofermentans ISDg.</title>
        <authorList>
            <person name="Leschine S.B."/>
            <person name="Warnick T.A."/>
            <person name="Blanchard J.L."/>
            <person name="Schnell D.J."/>
            <person name="Petit E.L."/>
            <person name="LaTouf W.G."/>
            <person name="Copeland A."/>
            <person name="Lucas S."/>
            <person name="Lapidus A."/>
            <person name="Barry K."/>
            <person name="Glavina del Rio T."/>
            <person name="Dalin E."/>
            <person name="Tice H."/>
            <person name="Pitluck S."/>
            <person name="Kiss H."/>
            <person name="Brettin T."/>
            <person name="Bruce D."/>
            <person name="Detter J.C."/>
            <person name="Han C."/>
            <person name="Kuske C."/>
            <person name="Schmutz J."/>
            <person name="Larimer F."/>
            <person name="Land M."/>
            <person name="Hauser L."/>
            <person name="Kyrpides N."/>
            <person name="Kim E.A."/>
            <person name="Richardson P."/>
        </authorList>
    </citation>
    <scope>NUCLEOTIDE SEQUENCE [LARGE SCALE GENOMIC DNA]</scope>
    <source>
        <strain evidence="13">ATCC 700394 / DSM 18823 / ISDg</strain>
    </source>
</reference>
<evidence type="ECO:0000256" key="7">
    <source>
        <dbReference type="ARBA" id="ARBA00023326"/>
    </source>
</evidence>
<dbReference type="PRINTS" id="PR00134">
    <property type="entry name" value="GLHYDRLASE10"/>
</dbReference>
<dbReference type="InterPro" id="IPR054579">
    <property type="entry name" value="GCE-like_dom"/>
</dbReference>
<keyword evidence="2" id="KW-0719">Serine esterase</keyword>
<protein>
    <recommendedName>
        <fullName evidence="8">Beta-xylanase</fullName>
        <ecNumber evidence="8">3.2.1.8</ecNumber>
    </recommendedName>
</protein>
<comment type="catalytic activity">
    <reaction evidence="8">
        <text>Endohydrolysis of (1-&gt;4)-beta-D-xylosidic linkages in xylans.</text>
        <dbReference type="EC" id="3.2.1.8"/>
    </reaction>
</comment>
<evidence type="ECO:0000256" key="2">
    <source>
        <dbReference type="ARBA" id="ARBA00022487"/>
    </source>
</evidence>
<dbReference type="eggNOG" id="COG3693">
    <property type="taxonomic scope" value="Bacteria"/>
</dbReference>
<dbReference type="STRING" id="357809.Cphy_3862"/>
<dbReference type="InterPro" id="IPR001000">
    <property type="entry name" value="GH10_dom"/>
</dbReference>
<dbReference type="GO" id="GO:0031176">
    <property type="term" value="F:endo-1,4-beta-xylanase activity"/>
    <property type="evidence" value="ECO:0007669"/>
    <property type="project" value="UniProtKB-EC"/>
</dbReference>
<keyword evidence="4 8" id="KW-0378">Hydrolase</keyword>
<evidence type="ECO:0000259" key="11">
    <source>
        <dbReference type="PROSITE" id="PS51760"/>
    </source>
</evidence>
<evidence type="ECO:0000256" key="3">
    <source>
        <dbReference type="ARBA" id="ARBA00022729"/>
    </source>
</evidence>
<dbReference type="Gene3D" id="3.40.50.1820">
    <property type="entry name" value="alpha/beta hydrolase"/>
    <property type="match status" value="1"/>
</dbReference>
<keyword evidence="3 10" id="KW-0732">Signal</keyword>
<keyword evidence="12" id="KW-0858">Xylan degradation</keyword>
<keyword evidence="7 8" id="KW-0624">Polysaccharide degradation</keyword>
<feature type="compositionally biased region" description="Low complexity" evidence="9">
    <location>
        <begin position="2234"/>
        <end position="2263"/>
    </location>
</feature>
<evidence type="ECO:0000256" key="8">
    <source>
        <dbReference type="RuleBase" id="RU361174"/>
    </source>
</evidence>
<evidence type="ECO:0000313" key="12">
    <source>
        <dbReference type="EMBL" id="ABX44209.1"/>
    </source>
</evidence>
<dbReference type="GO" id="GO:0045493">
    <property type="term" value="P:xylan catabolic process"/>
    <property type="evidence" value="ECO:0007669"/>
    <property type="project" value="UniProtKB-KW"/>
</dbReference>
<dbReference type="PANTHER" id="PTHR31490:SF90">
    <property type="entry name" value="ENDO-1,4-BETA-XYLANASE A"/>
    <property type="match status" value="1"/>
</dbReference>
<dbReference type="CAZy" id="GH10">
    <property type="family name" value="Glycoside Hydrolase Family 10"/>
</dbReference>
<dbReference type="Gene3D" id="3.20.20.80">
    <property type="entry name" value="Glycosidases"/>
    <property type="match status" value="2"/>
</dbReference>
<evidence type="ECO:0000256" key="9">
    <source>
        <dbReference type="SAM" id="MobiDB-lite"/>
    </source>
</evidence>
<keyword evidence="13" id="KW-1185">Reference proteome</keyword>
<evidence type="ECO:0000256" key="6">
    <source>
        <dbReference type="ARBA" id="ARBA00023295"/>
    </source>
</evidence>
<dbReference type="InterPro" id="IPR044846">
    <property type="entry name" value="GH10"/>
</dbReference>
<dbReference type="InterPro" id="IPR029058">
    <property type="entry name" value="AB_hydrolase_fold"/>
</dbReference>
<dbReference type="InterPro" id="IPR008964">
    <property type="entry name" value="Invasin/intimin_cell_adhesion"/>
</dbReference>
<evidence type="ECO:0000256" key="10">
    <source>
        <dbReference type="SAM" id="SignalP"/>
    </source>
</evidence>
<accession>A9KL60</accession>
<feature type="region of interest" description="Disordered" evidence="9">
    <location>
        <begin position="2230"/>
        <end position="2263"/>
    </location>
</feature>
<evidence type="ECO:0000313" key="13">
    <source>
        <dbReference type="Proteomes" id="UP000000370"/>
    </source>
</evidence>
<dbReference type="SUPFAM" id="SSF51445">
    <property type="entry name" value="(Trans)glycosidases"/>
    <property type="match status" value="2"/>
</dbReference>
<evidence type="ECO:0000256" key="4">
    <source>
        <dbReference type="ARBA" id="ARBA00022801"/>
    </source>
</evidence>
<feature type="chain" id="PRO_5002740186" description="Beta-xylanase" evidence="10">
    <location>
        <begin position="34"/>
        <end position="2457"/>
    </location>
</feature>
<dbReference type="SMART" id="SM00633">
    <property type="entry name" value="Glyco_10"/>
    <property type="match status" value="2"/>
</dbReference>
<dbReference type="InterPro" id="IPR008979">
    <property type="entry name" value="Galactose-bd-like_sf"/>
</dbReference>
<dbReference type="Pfam" id="PF22244">
    <property type="entry name" value="GCE_fung"/>
    <property type="match status" value="1"/>
</dbReference>
<sequence precursor="true">MKKRIISFLMCAMMVLQLLPIDLLPNSSSIASAASTTAYSMASDSDIQSKTIGTTFDGTTWFQKAGGPTLTVVDNSGAKAISVTGRTADWNSVDLKNLVSLPDGFEYTIMVTGRTSEGSKMKLSQTASPYGTHASLVVGTDGIFSLEKTFTYTQLQTEKTVRIQSEGTTNDFTINSIIITQTAVSDGVTSTPTPTPISDGATTSDISISFNTTDNTKWSEAFSVSNTDNAAIEWVSDFGNGDTFALKGIHLSTSTDYTGANNAIRLTFPEPLAKNAVYTISYSVFVPAVGNEGKDTLVGPGIVLSGDYTGSTGVTKFPADFGTISTETWKDVSITTPEGGLNETLKSIDFRFVVNEATKHPDVWFLDNIKISQRLINVENVAPDYKSYPALKDVYKDYFLIGVASSNYRMSGDKLDIINYHFNTFTPENEMKPSSVQNVKGVFTYSALDEQFAKLPGFNLIGHTLAWHSQSPTWMWGSPTPLPAADAKANLDAHITDVLDRYGANLYSIDVVNEAMADGKNNVDWRQNLRSNEGWYTALGSEWVEDAFLKAAEIVDANGWNCKLYYNDFNLDYADKARSVYNMVKDINERYAGRRPNGKPLIEGIGMQGHYNENTIVANVENSINLFSTLPGVSISVTELDITYLNSGSLTEVQAHSQAVKYAQLFDVYKRYAVGPANGGKGRIERVTFWGTNDADSWRASTFPLLFDKNLRAKEAFKAVLDPTKYLSTEIPAAGQTYDKYPALKDIYKDYFTMGIFGSGETNALVYNFAAYAPGNEMKPESTQNVKGTFTYNSADTAFSNLLSRNPNMLFYGHTLAWHSQSPTWMWDAPPAKYGQPGTYDRTTALKNLNDHIENVLGYYGGRLEGIDVVNEAIGTANPNDWKSSLAKGEGWYMALGSDWVELAFLKAAEVVDSHPDWNCKLIYNDFGLDSPNKARAVYEMVKSINERYEGVRPNGKNLIEVIGMQEHDNLTTDVTYVENSIKLFATLPGVKVNITEMDIGCPPVGTLTSDNENNQAMKYAELFQIFKKYATGSANTTSNPKVIDRVSICGVRDATSGWRAGEYALLFTSTGLAKQALVAVLDPDAFLAGHKYIDTDPKPEIKPVDGVFVYDAAKGDGWSGANIILGNGASQWPWSTAAEDGKVAFIPEKEATYRLTINYTSAGTSAIRVRWVGDNTNGGYTTADGSVVSSPPYNTSLNPSMVSPRIPAYFNSGMVAGGTYSLVTEIKLDGSQAANGLIGNIAIRGGAGGNAFSINSIKVEKIGTGAPDQLLVSWPASPTIAYTAIANGVANTTTSNSIALTFNNPVPGFVATDITLTAGTANATLGALTVVDGSNDTKYNLAISGITMEGNVNLKITKDGVDNVVKVVDIHRIPITFTVANVGGNAFVSNSTALRLTFNAAVTSLSAEDIILLPGTPTAVSNYASSLAQKGLLTKVSDTIYELALTGITKTGTLGVKVNKIGIEANQKNVIVNAKVDKTALQPTPPRSYFPQNITNLPKSSGLNDLFQFLDSNAGTNGRVETAADWTARKAELKDLIQYYYYGRYYPTAKTCITVNTATNQVNVTINDNGRSVTGSLGTVTVPTGTAPEGGWPVIIAFGFGQTSMATQNGYAVINVSNWGGSRTGNYYNLYPFNAYDYDFNTGSIMTAAWTVSRIIDAMEISQTANGGKNQWNINPYKSITTGVSINGKYALMAAAMDDRVGAAAPVDCGQSGASSFRYTAEGKLFYYNSPLDRIYRRNQKALNSIQYSGESFWMGLGTAAGFHQQVDIDYLPFDAHAVEALVAPRPLIAFTADNNFDWTTPPSSVMDMLAAKEVYEFLGSGDNIAVRTRDGAHAIQDRDVPFMLAIMDNAFGGKPLEVRDLYPKSNPPSYGIGTYANISAMSIYPYDIDSSYIRWSRPGKYTLWTENEIVTEGIPATIKVHSDAGQVKLTILDADNKPTESTWTANVVGGIAVFNLTADQVKIGRYQITTVGTAKDGKTVYFQGIDVATALRHGTARNDNGAAVMYGFTSKINKNMVEVYADSNKLTKSLQEDTEQAWILNYGVTTNPNENNRILNNAFNVITLKKLQMEAMPGYTFEISIDKSKLANNQETISWNASAAVQKIGPQPNWPLYPNSLTDDGTRPLRPATATNFNATTTFSLNDLANLDVGDKLVITFNEPMYKGDFGIGFDFSDDFLLTWADDNKSVEVTFNNVTKGKGEVCNIYTMRLSDAAGNMIAAPIHHSFTRKPASEGPITITPTPTVTEVPTVTGAPTATPTPTPELTTEEILEHLTPKRTGTLYVGGKSFNLGWFGLKLPNNVVKVANFDEKTLSKLDEGIVPITITYKSNNPGIVEVKQNGRLIAKESGIIVITATVTMQDGTQKVYTRKLSVKKATIEFVESAVHMKVGEEAVFKIKVNGLDEDSILWMSSKKDGVVVKKNPGSTTATVKAVSAKTDWIYVNVDGMKKSIKVIIEE</sequence>
<dbReference type="EMBL" id="CP000885">
    <property type="protein sequence ID" value="ABX44209.1"/>
    <property type="molecule type" value="Genomic_DNA"/>
</dbReference>
<dbReference type="SUPFAM" id="SSF53474">
    <property type="entry name" value="alpha/beta-Hydrolases"/>
    <property type="match status" value="1"/>
</dbReference>
<dbReference type="GO" id="GO:0052689">
    <property type="term" value="F:carboxylic ester hydrolase activity"/>
    <property type="evidence" value="ECO:0007669"/>
    <property type="project" value="UniProtKB-KW"/>
</dbReference>
<dbReference type="HOGENOM" id="CLU_228840_0_0_9"/>
<comment type="similarity">
    <text evidence="1 8">Belongs to the glycosyl hydrolase 10 (cellulase F) family.</text>
</comment>
<dbReference type="KEGG" id="cpy:Cphy_3862"/>
<dbReference type="eggNOG" id="COG1073">
    <property type="taxonomic scope" value="Bacteria"/>
</dbReference>
<evidence type="ECO:0000256" key="5">
    <source>
        <dbReference type="ARBA" id="ARBA00023277"/>
    </source>
</evidence>
<gene>
    <name evidence="12" type="ordered locus">Cphy_3862</name>
</gene>
<dbReference type="OrthoDB" id="9809277at2"/>
<dbReference type="Gene3D" id="2.60.120.260">
    <property type="entry name" value="Galactose-binding domain-like"/>
    <property type="match status" value="1"/>
</dbReference>
<dbReference type="PROSITE" id="PS51760">
    <property type="entry name" value="GH10_2"/>
    <property type="match status" value="2"/>
</dbReference>
<keyword evidence="5 8" id="KW-0119">Carbohydrate metabolism</keyword>
<dbReference type="Pfam" id="PF00331">
    <property type="entry name" value="Glyco_hydro_10"/>
    <property type="match status" value="2"/>
</dbReference>
<dbReference type="PANTHER" id="PTHR31490">
    <property type="entry name" value="GLYCOSYL HYDROLASE"/>
    <property type="match status" value="1"/>
</dbReference>
<proteinExistence type="inferred from homology"/>
<dbReference type="SUPFAM" id="SSF49373">
    <property type="entry name" value="Invasin/intimin cell-adhesion fragments"/>
    <property type="match status" value="1"/>
</dbReference>